<gene>
    <name evidence="17" type="ORF">CM1_02740</name>
</gene>
<keyword evidence="11 15" id="KW-0547">Nucleotide-binding</keyword>
<protein>
    <recommendedName>
        <fullName evidence="15">Hypoxanthine phosphoribosyltransferase</fullName>
        <ecNumber evidence="15">2.4.2.8</ecNumber>
    </recommendedName>
</protein>
<dbReference type="GO" id="GO:0000166">
    <property type="term" value="F:nucleotide binding"/>
    <property type="evidence" value="ECO:0007669"/>
    <property type="project" value="UniProtKB-KW"/>
</dbReference>
<proteinExistence type="inferred from homology"/>
<dbReference type="NCBIfam" id="TIGR01203">
    <property type="entry name" value="HGPRTase"/>
    <property type="match status" value="1"/>
</dbReference>
<evidence type="ECO:0000256" key="1">
    <source>
        <dbReference type="ARBA" id="ARBA00001946"/>
    </source>
</evidence>
<dbReference type="EMBL" id="CP003772">
    <property type="protein sequence ID" value="AFQ04289.1"/>
    <property type="molecule type" value="Genomic_DNA"/>
</dbReference>
<dbReference type="InterPro" id="IPR050408">
    <property type="entry name" value="HGPRT"/>
</dbReference>
<dbReference type="InterPro" id="IPR029057">
    <property type="entry name" value="PRTase-like"/>
</dbReference>
<dbReference type="GO" id="GO:0006166">
    <property type="term" value="P:purine ribonucleoside salvage"/>
    <property type="evidence" value="ECO:0007669"/>
    <property type="project" value="UniProtKB-KW"/>
</dbReference>
<dbReference type="KEGG" id="mgx:CM1_02740"/>
<evidence type="ECO:0000256" key="9">
    <source>
        <dbReference type="ARBA" id="ARBA00022723"/>
    </source>
</evidence>
<comment type="pathway">
    <text evidence="4">Purine metabolism; GMP biosynthesis via salvage pathway; GMP from guanine: step 1/1.</text>
</comment>
<evidence type="ECO:0000256" key="14">
    <source>
        <dbReference type="ARBA" id="ARBA00049402"/>
    </source>
</evidence>
<accession>A0ABC7ZJA1</accession>
<evidence type="ECO:0000256" key="13">
    <source>
        <dbReference type="ARBA" id="ARBA00048811"/>
    </source>
</evidence>
<dbReference type="PANTHER" id="PTHR43340">
    <property type="entry name" value="HYPOXANTHINE-GUANINE PHOSPHORIBOSYLTRANSFERASE"/>
    <property type="match status" value="1"/>
</dbReference>
<dbReference type="InterPro" id="IPR000836">
    <property type="entry name" value="PRTase_dom"/>
</dbReference>
<dbReference type="InterPro" id="IPR005904">
    <property type="entry name" value="Hxn_phspho_trans"/>
</dbReference>
<comment type="catalytic activity">
    <reaction evidence="13">
        <text>GMP + diphosphate = guanine + 5-phospho-alpha-D-ribose 1-diphosphate</text>
        <dbReference type="Rhea" id="RHEA:25424"/>
        <dbReference type="ChEBI" id="CHEBI:16235"/>
        <dbReference type="ChEBI" id="CHEBI:33019"/>
        <dbReference type="ChEBI" id="CHEBI:58017"/>
        <dbReference type="ChEBI" id="CHEBI:58115"/>
        <dbReference type="EC" id="2.4.2.8"/>
    </reaction>
    <physiologicalReaction direction="right-to-left" evidence="13">
        <dbReference type="Rhea" id="RHEA:25426"/>
    </physiologicalReaction>
</comment>
<evidence type="ECO:0000256" key="10">
    <source>
        <dbReference type="ARBA" id="ARBA00022726"/>
    </source>
</evidence>
<name>A0ABC7ZJA1_MYCGT</name>
<dbReference type="AlphaFoldDB" id="A0ABC7ZJA1"/>
<keyword evidence="6 15" id="KW-0963">Cytoplasm</keyword>
<dbReference type="Proteomes" id="UP000005254">
    <property type="component" value="Chromosome"/>
</dbReference>
<evidence type="ECO:0000256" key="2">
    <source>
        <dbReference type="ARBA" id="ARBA00004496"/>
    </source>
</evidence>
<dbReference type="SMR" id="A0ABC7ZJA1"/>
<dbReference type="Gene3D" id="3.40.50.2020">
    <property type="match status" value="1"/>
</dbReference>
<comment type="subcellular location">
    <subcellularLocation>
        <location evidence="2 15">Cytoplasm</location>
    </subcellularLocation>
</comment>
<dbReference type="GO" id="GO:0046872">
    <property type="term" value="F:metal ion binding"/>
    <property type="evidence" value="ECO:0007669"/>
    <property type="project" value="UniProtKB-KW"/>
</dbReference>
<dbReference type="Pfam" id="PF00156">
    <property type="entry name" value="Pribosyltran"/>
    <property type="match status" value="1"/>
</dbReference>
<dbReference type="EC" id="2.4.2.8" evidence="15"/>
<evidence type="ECO:0000256" key="6">
    <source>
        <dbReference type="ARBA" id="ARBA00022490"/>
    </source>
</evidence>
<evidence type="ECO:0000313" key="18">
    <source>
        <dbReference type="Proteomes" id="UP000005254"/>
    </source>
</evidence>
<keyword evidence="9 15" id="KW-0479">Metal-binding</keyword>
<dbReference type="PANTHER" id="PTHR43340:SF1">
    <property type="entry name" value="HYPOXANTHINE PHOSPHORIBOSYLTRANSFERASE"/>
    <property type="match status" value="1"/>
</dbReference>
<evidence type="ECO:0000256" key="8">
    <source>
        <dbReference type="ARBA" id="ARBA00022679"/>
    </source>
</evidence>
<organism evidence="17 18">
    <name type="scientific">Mycoplasmoides genitalium M6320</name>
    <dbReference type="NCBI Taxonomy" id="662945"/>
    <lineage>
        <taxon>Bacteria</taxon>
        <taxon>Bacillati</taxon>
        <taxon>Mycoplasmatota</taxon>
        <taxon>Mycoplasmoidales</taxon>
        <taxon>Mycoplasmoidaceae</taxon>
        <taxon>Mycoplasmoides</taxon>
    </lineage>
</organism>
<evidence type="ECO:0000256" key="7">
    <source>
        <dbReference type="ARBA" id="ARBA00022676"/>
    </source>
</evidence>
<evidence type="ECO:0000256" key="5">
    <source>
        <dbReference type="ARBA" id="ARBA00008391"/>
    </source>
</evidence>
<evidence type="ECO:0000256" key="15">
    <source>
        <dbReference type="RuleBase" id="RU364099"/>
    </source>
</evidence>
<comment type="pathway">
    <text evidence="3 15">Purine metabolism; IMP biosynthesis via salvage pathway; IMP from hypoxanthine: step 1/1.</text>
</comment>
<reference evidence="17 18" key="1">
    <citation type="journal article" date="2012" name="J. Bacteriol.">
        <title>Draft Genome Sequences of Four Axenic Mycoplasma genitalium Strains Isolated from Denmark, Japan, and Australia.</title>
        <authorList>
            <person name="McGowin C.L."/>
            <person name="Ma L."/>
            <person name="Jensen J.S."/>
            <person name="Mancuso M.M."/>
            <person name="Hamasuna R."/>
            <person name="Adegboye D."/>
            <person name="Martin D.H."/>
        </authorList>
    </citation>
    <scope>NUCLEOTIDE SEQUENCE [LARGE SCALE GENOMIC DNA]</scope>
    <source>
        <strain evidence="17 18">M6320</strain>
    </source>
</reference>
<evidence type="ECO:0000256" key="3">
    <source>
        <dbReference type="ARBA" id="ARBA00004669"/>
    </source>
</evidence>
<sequence length="175" mass="19759">MGIKSIVINEQQIEEGCQKAVNWCNAKFNNKKVIVLGILKGCIPFLGKVISKFSFDLQLDFMAVASYHGSHVQKQPPKIVLDMSHDPKDKDILLIEDIVDSGRSIKLVIDLLKTRHAKSITLISLIEKIKPKAFDINIDFSCFKVKDNFLVGFGLDYDGFYRNLPYVGVFEPDNP</sequence>
<comment type="similarity">
    <text evidence="5 15">Belongs to the purine/pyrimidine phosphoribosyltransferase family.</text>
</comment>
<evidence type="ECO:0000256" key="12">
    <source>
        <dbReference type="ARBA" id="ARBA00022842"/>
    </source>
</evidence>
<comment type="catalytic activity">
    <reaction evidence="14">
        <text>IMP + diphosphate = hypoxanthine + 5-phospho-alpha-D-ribose 1-diphosphate</text>
        <dbReference type="Rhea" id="RHEA:17973"/>
        <dbReference type="ChEBI" id="CHEBI:17368"/>
        <dbReference type="ChEBI" id="CHEBI:33019"/>
        <dbReference type="ChEBI" id="CHEBI:58017"/>
        <dbReference type="ChEBI" id="CHEBI:58053"/>
        <dbReference type="EC" id="2.4.2.8"/>
    </reaction>
    <physiologicalReaction direction="right-to-left" evidence="14">
        <dbReference type="Rhea" id="RHEA:17975"/>
    </physiologicalReaction>
</comment>
<keyword evidence="7 15" id="KW-0328">Glycosyltransferase</keyword>
<keyword evidence="10 15" id="KW-0660">Purine salvage</keyword>
<evidence type="ECO:0000259" key="16">
    <source>
        <dbReference type="Pfam" id="PF00156"/>
    </source>
</evidence>
<dbReference type="GO" id="GO:0016757">
    <property type="term" value="F:glycosyltransferase activity"/>
    <property type="evidence" value="ECO:0007669"/>
    <property type="project" value="UniProtKB-KW"/>
</dbReference>
<dbReference type="SUPFAM" id="SSF53271">
    <property type="entry name" value="PRTase-like"/>
    <property type="match status" value="1"/>
</dbReference>
<evidence type="ECO:0000256" key="4">
    <source>
        <dbReference type="ARBA" id="ARBA00004676"/>
    </source>
</evidence>
<dbReference type="RefSeq" id="WP_009885573.1">
    <property type="nucleotide sequence ID" value="NC_018497.1"/>
</dbReference>
<evidence type="ECO:0000313" key="17">
    <source>
        <dbReference type="EMBL" id="AFQ04289.1"/>
    </source>
</evidence>
<keyword evidence="12 15" id="KW-0460">Magnesium</keyword>
<dbReference type="GeneID" id="99647361"/>
<dbReference type="CDD" id="cd06223">
    <property type="entry name" value="PRTases_typeI"/>
    <property type="match status" value="1"/>
</dbReference>
<keyword evidence="8 15" id="KW-0808">Transferase</keyword>
<feature type="domain" description="Phosphoribosyltransferase" evidence="16">
    <location>
        <begin position="10"/>
        <end position="157"/>
    </location>
</feature>
<dbReference type="GO" id="GO:0005737">
    <property type="term" value="C:cytoplasm"/>
    <property type="evidence" value="ECO:0007669"/>
    <property type="project" value="UniProtKB-SubCell"/>
</dbReference>
<comment type="cofactor">
    <cofactor evidence="1 15">
        <name>Mg(2+)</name>
        <dbReference type="ChEBI" id="CHEBI:18420"/>
    </cofactor>
</comment>
<evidence type="ECO:0000256" key="11">
    <source>
        <dbReference type="ARBA" id="ARBA00022741"/>
    </source>
</evidence>